<protein>
    <submittedName>
        <fullName evidence="2">DNA-binding protein YbaB</fullName>
    </submittedName>
</protein>
<gene>
    <name evidence="2" type="ORF">JOF56_005423</name>
</gene>
<dbReference type="GO" id="GO:0003677">
    <property type="term" value="F:DNA binding"/>
    <property type="evidence" value="ECO:0007669"/>
    <property type="project" value="UniProtKB-KW"/>
</dbReference>
<feature type="region of interest" description="Disordered" evidence="1">
    <location>
        <begin position="125"/>
        <end position="198"/>
    </location>
</feature>
<name>A0ABS4TKT9_9PSEU</name>
<evidence type="ECO:0000256" key="1">
    <source>
        <dbReference type="SAM" id="MobiDB-lite"/>
    </source>
</evidence>
<dbReference type="RefSeq" id="WP_209642291.1">
    <property type="nucleotide sequence ID" value="NZ_JAGINW010000001.1"/>
</dbReference>
<dbReference type="Gene3D" id="3.30.1310.10">
    <property type="entry name" value="Nucleoid-associated protein YbaB-like domain"/>
    <property type="match status" value="1"/>
</dbReference>
<keyword evidence="2" id="KW-0238">DNA-binding</keyword>
<sequence>MSQPDTGGIAGFVRDPEAMQLRIQQWAQGFEAKAERYKAAQAQTEQLRLSAASSDGSVRVTVRADGTVSDLEFTEKVRSMPLTELSAQILGTMRRAQSGIADKVNEVMTEQLGDEDQQTRAVTLDSLRTRFPEQDPVTEEPGSDNWDYPDEGAPPAQHSATPPAPPVPPPPAPPAPPAPPRRRPRRDDEDDDFDPFSE</sequence>
<proteinExistence type="predicted"/>
<dbReference type="InterPro" id="IPR036894">
    <property type="entry name" value="YbaB-like_sf"/>
</dbReference>
<comment type="caution">
    <text evidence="2">The sequence shown here is derived from an EMBL/GenBank/DDBJ whole genome shotgun (WGS) entry which is preliminary data.</text>
</comment>
<feature type="compositionally biased region" description="Pro residues" evidence="1">
    <location>
        <begin position="162"/>
        <end position="179"/>
    </location>
</feature>
<organism evidence="2 3">
    <name type="scientific">Kibdelosporangium banguiense</name>
    <dbReference type="NCBI Taxonomy" id="1365924"/>
    <lineage>
        <taxon>Bacteria</taxon>
        <taxon>Bacillati</taxon>
        <taxon>Actinomycetota</taxon>
        <taxon>Actinomycetes</taxon>
        <taxon>Pseudonocardiales</taxon>
        <taxon>Pseudonocardiaceae</taxon>
        <taxon>Kibdelosporangium</taxon>
    </lineage>
</organism>
<dbReference type="Pfam" id="PF02575">
    <property type="entry name" value="YbaB_DNA_bd"/>
    <property type="match status" value="1"/>
</dbReference>
<dbReference type="EMBL" id="JAGINW010000001">
    <property type="protein sequence ID" value="MBP2325038.1"/>
    <property type="molecule type" value="Genomic_DNA"/>
</dbReference>
<dbReference type="SUPFAM" id="SSF82607">
    <property type="entry name" value="YbaB-like"/>
    <property type="match status" value="1"/>
</dbReference>
<evidence type="ECO:0000313" key="3">
    <source>
        <dbReference type="Proteomes" id="UP001519332"/>
    </source>
</evidence>
<feature type="compositionally biased region" description="Acidic residues" evidence="1">
    <location>
        <begin position="188"/>
        <end position="198"/>
    </location>
</feature>
<dbReference type="Proteomes" id="UP001519332">
    <property type="component" value="Unassembled WGS sequence"/>
</dbReference>
<feature type="compositionally biased region" description="Acidic residues" evidence="1">
    <location>
        <begin position="136"/>
        <end position="150"/>
    </location>
</feature>
<accession>A0ABS4TKT9</accession>
<keyword evidence="3" id="KW-1185">Reference proteome</keyword>
<reference evidence="2 3" key="1">
    <citation type="submission" date="2021-03" db="EMBL/GenBank/DDBJ databases">
        <title>Sequencing the genomes of 1000 actinobacteria strains.</title>
        <authorList>
            <person name="Klenk H.-P."/>
        </authorList>
    </citation>
    <scope>NUCLEOTIDE SEQUENCE [LARGE SCALE GENOMIC DNA]</scope>
    <source>
        <strain evidence="2 3">DSM 46670</strain>
    </source>
</reference>
<evidence type="ECO:0000313" key="2">
    <source>
        <dbReference type="EMBL" id="MBP2325038.1"/>
    </source>
</evidence>
<dbReference type="InterPro" id="IPR004401">
    <property type="entry name" value="YbaB/EbfC"/>
</dbReference>